<protein>
    <submittedName>
        <fullName evidence="1">Uncharacterized protein</fullName>
    </submittedName>
</protein>
<gene>
    <name evidence="1" type="ORF">BANT918_02417</name>
</gene>
<dbReference type="AlphaFoldDB" id="A0A2H1KHT1"/>
<evidence type="ECO:0000313" key="1">
    <source>
        <dbReference type="EMBL" id="SMX99330.1"/>
    </source>
</evidence>
<reference evidence="1 2" key="1">
    <citation type="submission" date="2017-03" db="EMBL/GenBank/DDBJ databases">
        <authorList>
            <person name="Afonso C.L."/>
            <person name="Miller P.J."/>
            <person name="Scott M.A."/>
            <person name="Spackman E."/>
            <person name="Goraichik I."/>
            <person name="Dimitrov K.M."/>
            <person name="Suarez D.L."/>
            <person name="Swayne D.E."/>
        </authorList>
    </citation>
    <scope>NUCLEOTIDE SEQUENCE [LARGE SCALE GENOMIC DNA]</scope>
    <source>
        <strain evidence="1 2">CNRZ 918</strain>
    </source>
</reference>
<dbReference type="EMBL" id="FXZD01000008">
    <property type="protein sequence ID" value="SMX99330.1"/>
    <property type="molecule type" value="Genomic_DNA"/>
</dbReference>
<name>A0A2H1KHT1_9MICO</name>
<sequence length="64" mass="7172">MADGKDWILCALKIHQRISWAVLCRVVRPQASLVSSEHQARGRTDYNLSAFLLGGEQCPVLFDT</sequence>
<proteinExistence type="predicted"/>
<organism evidence="1 2">
    <name type="scientific">Brevibacterium antiquum CNRZ 918</name>
    <dbReference type="NCBI Taxonomy" id="1255637"/>
    <lineage>
        <taxon>Bacteria</taxon>
        <taxon>Bacillati</taxon>
        <taxon>Actinomycetota</taxon>
        <taxon>Actinomycetes</taxon>
        <taxon>Micrococcales</taxon>
        <taxon>Brevibacteriaceae</taxon>
        <taxon>Brevibacterium</taxon>
    </lineage>
</organism>
<dbReference type="Proteomes" id="UP000234433">
    <property type="component" value="Unassembled WGS sequence"/>
</dbReference>
<accession>A0A2H1KHT1</accession>
<evidence type="ECO:0000313" key="2">
    <source>
        <dbReference type="Proteomes" id="UP000234433"/>
    </source>
</evidence>